<keyword evidence="10" id="KW-1185">Reference proteome</keyword>
<name>A0AAN6RZY0_9PEZI</name>
<dbReference type="Proteomes" id="UP001303473">
    <property type="component" value="Unassembled WGS sequence"/>
</dbReference>
<dbReference type="InterPro" id="IPR006426">
    <property type="entry name" value="Asn_synth_AEB"/>
</dbReference>
<reference evidence="10" key="1">
    <citation type="journal article" date="2023" name="Mol. Phylogenet. Evol.">
        <title>Genome-scale phylogeny and comparative genomics of the fungal order Sordariales.</title>
        <authorList>
            <person name="Hensen N."/>
            <person name="Bonometti L."/>
            <person name="Westerberg I."/>
            <person name="Brannstrom I.O."/>
            <person name="Guillou S."/>
            <person name="Cros-Aarteil S."/>
            <person name="Calhoun S."/>
            <person name="Haridas S."/>
            <person name="Kuo A."/>
            <person name="Mondo S."/>
            <person name="Pangilinan J."/>
            <person name="Riley R."/>
            <person name="LaButti K."/>
            <person name="Andreopoulos B."/>
            <person name="Lipzen A."/>
            <person name="Chen C."/>
            <person name="Yan M."/>
            <person name="Daum C."/>
            <person name="Ng V."/>
            <person name="Clum A."/>
            <person name="Steindorff A."/>
            <person name="Ohm R.A."/>
            <person name="Martin F."/>
            <person name="Silar P."/>
            <person name="Natvig D.O."/>
            <person name="Lalanne C."/>
            <person name="Gautier V."/>
            <person name="Ament-Velasquez S.L."/>
            <person name="Kruys A."/>
            <person name="Hutchinson M.I."/>
            <person name="Powell A.J."/>
            <person name="Barry K."/>
            <person name="Miller A.N."/>
            <person name="Grigoriev I.V."/>
            <person name="Debuchy R."/>
            <person name="Gladieux P."/>
            <person name="Hiltunen Thoren M."/>
            <person name="Johannesson H."/>
        </authorList>
    </citation>
    <scope>NUCLEOTIDE SEQUENCE [LARGE SCALE GENOMIC DNA]</scope>
    <source>
        <strain evidence="10">CBS 340.73</strain>
    </source>
</reference>
<dbReference type="PIRSF" id="PIRSF001589">
    <property type="entry name" value="Asn_synthetase_glu-h"/>
    <property type="match status" value="1"/>
</dbReference>
<sequence length="737" mass="82841">MCGITVSIALSSGKVPSQASDHVNGRDIDEKTAISHNGHSDQHASLRDKLNRSLDLIAHRGPDSKGVWISENGAVGLAHNRLSINDLSADGDQPIHSDDGQIHAVVNGEIYDHDRIRDEFMREHGYHFKSRADTEVVVALYKHYGAPKFLEHLRGEFALVLYDEGLGKVIAARDRFGIKPLFYTRVRDDQGERLLLAAEAKAFLALDWKAEWDVGAIVDGGWQHDNRTLFSGVLKVLPGHWMEVTLEGGHVQEHRYWDLEYKDKRDVETRPVEEMIRGVREHLTEAIRLRLRADVPVGIYLSGGIDSSLVAGIVTHLVREQGVKLGNRDATSRVCCFSIEFPRESGFDESDIAERTAKWLGVQILKKRMDEATLAESFADSVYHCEHHNFDLNSVGKFVLSTVPREHGYKVVLTGEGADEHFAGYPFFPADFLGEADYSMPDSPLTKDNTLREALQHKALANLDETLFHARRLGFFSHGSWKEDCEAFRAVNNVRMPLGAQMSQPTLESLFAPWVQQRYAGVNCPMVAVAALSPESRHKITNKWHPLHASEYIWSKSLLANNILSCLGDRTEMAHSIEARPPFLDHVLSDYVNGLPPSLKVGYTPEKTKTICTGEEDNQDPWWEGVDVIRTAFTEKWILREAGKPFITQELYERKKHPYTAPNRWPKNGPVHRMLQTICAREKVENLGFVNYNAIKNALDTGFGDDADALAFRGLLLTASWVTLSERFGIEQAQAAK</sequence>
<accession>A0AAN6RZY0</accession>
<evidence type="ECO:0000256" key="7">
    <source>
        <dbReference type="PIRSR" id="PIRSR001589-3"/>
    </source>
</evidence>
<evidence type="ECO:0000256" key="6">
    <source>
        <dbReference type="PIRSR" id="PIRSR001589-2"/>
    </source>
</evidence>
<dbReference type="AlphaFoldDB" id="A0AAN6RZY0"/>
<proteinExistence type="inferred from homology"/>
<dbReference type="NCBIfam" id="TIGR01536">
    <property type="entry name" value="asn_synth_AEB"/>
    <property type="match status" value="1"/>
</dbReference>
<dbReference type="InterPro" id="IPR014729">
    <property type="entry name" value="Rossmann-like_a/b/a_fold"/>
</dbReference>
<dbReference type="Gene3D" id="3.60.20.10">
    <property type="entry name" value="Glutamine Phosphoribosylpyrophosphate, subunit 1, domain 1"/>
    <property type="match status" value="1"/>
</dbReference>
<evidence type="ECO:0000313" key="10">
    <source>
        <dbReference type="Proteomes" id="UP001303473"/>
    </source>
</evidence>
<evidence type="ECO:0000256" key="4">
    <source>
        <dbReference type="ARBA" id="ARBA00022962"/>
    </source>
</evidence>
<dbReference type="InterPro" id="IPR017932">
    <property type="entry name" value="GATase_2_dom"/>
</dbReference>
<gene>
    <name evidence="9" type="ORF">QBC46DRAFT_426133</name>
</gene>
<evidence type="ECO:0000313" key="9">
    <source>
        <dbReference type="EMBL" id="KAK3934671.1"/>
    </source>
</evidence>
<keyword evidence="4" id="KW-0315">Glutamine amidotransferase</keyword>
<feature type="domain" description="Glutamine amidotransferase type-2" evidence="8">
    <location>
        <begin position="2"/>
        <end position="247"/>
    </location>
</feature>
<dbReference type="InterPro" id="IPR029055">
    <property type="entry name" value="Ntn_hydrolases_N"/>
</dbReference>
<dbReference type="PANTHER" id="PTHR43284">
    <property type="entry name" value="ASPARAGINE SYNTHETASE (GLUTAMINE-HYDROLYZING)"/>
    <property type="match status" value="1"/>
</dbReference>
<dbReference type="GO" id="GO:0006529">
    <property type="term" value="P:asparagine biosynthetic process"/>
    <property type="evidence" value="ECO:0007669"/>
    <property type="project" value="InterPro"/>
</dbReference>
<evidence type="ECO:0000259" key="8">
    <source>
        <dbReference type="PROSITE" id="PS51278"/>
    </source>
</evidence>
<feature type="binding site" evidence="6">
    <location>
        <position position="133"/>
    </location>
    <ligand>
        <name>L-glutamine</name>
        <dbReference type="ChEBI" id="CHEBI:58359"/>
    </ligand>
</feature>
<dbReference type="CDD" id="cd00712">
    <property type="entry name" value="AsnB"/>
    <property type="match status" value="1"/>
</dbReference>
<dbReference type="InterPro" id="IPR051786">
    <property type="entry name" value="ASN_synthetase/amidase"/>
</dbReference>
<dbReference type="Gene3D" id="3.40.50.620">
    <property type="entry name" value="HUPs"/>
    <property type="match status" value="2"/>
</dbReference>
<comment type="similarity">
    <text evidence="1">Belongs to the asparagine synthetase family.</text>
</comment>
<organism evidence="9 10">
    <name type="scientific">Diplogelasinospora grovesii</name>
    <dbReference type="NCBI Taxonomy" id="303347"/>
    <lineage>
        <taxon>Eukaryota</taxon>
        <taxon>Fungi</taxon>
        <taxon>Dikarya</taxon>
        <taxon>Ascomycota</taxon>
        <taxon>Pezizomycotina</taxon>
        <taxon>Sordariomycetes</taxon>
        <taxon>Sordariomycetidae</taxon>
        <taxon>Sordariales</taxon>
        <taxon>Diplogelasinosporaceae</taxon>
        <taxon>Diplogelasinospora</taxon>
    </lineage>
</organism>
<evidence type="ECO:0000256" key="1">
    <source>
        <dbReference type="ARBA" id="ARBA00005752"/>
    </source>
</evidence>
<keyword evidence="3 5" id="KW-0067">ATP-binding</keyword>
<dbReference type="PANTHER" id="PTHR43284:SF1">
    <property type="entry name" value="ASPARAGINE SYNTHETASE"/>
    <property type="match status" value="1"/>
</dbReference>
<dbReference type="PROSITE" id="PS51278">
    <property type="entry name" value="GATASE_TYPE_2"/>
    <property type="match status" value="1"/>
</dbReference>
<dbReference type="GO" id="GO:0005524">
    <property type="term" value="F:ATP binding"/>
    <property type="evidence" value="ECO:0007669"/>
    <property type="project" value="UniProtKB-KW"/>
</dbReference>
<comment type="caution">
    <text evidence="9">The sequence shown here is derived from an EMBL/GenBank/DDBJ whole genome shotgun (WGS) entry which is preliminary data.</text>
</comment>
<dbReference type="CDD" id="cd01991">
    <property type="entry name" value="Asn_synthase_B_C"/>
    <property type="match status" value="1"/>
</dbReference>
<evidence type="ECO:0000256" key="5">
    <source>
        <dbReference type="PIRNR" id="PIRNR001589"/>
    </source>
</evidence>
<protein>
    <submittedName>
        <fullName evidence="9">Asparagine synthase</fullName>
    </submittedName>
</protein>
<dbReference type="Pfam" id="PF13537">
    <property type="entry name" value="GATase_7"/>
    <property type="match status" value="1"/>
</dbReference>
<dbReference type="GO" id="GO:0004066">
    <property type="term" value="F:asparagine synthase (glutamine-hydrolyzing) activity"/>
    <property type="evidence" value="ECO:0007669"/>
    <property type="project" value="InterPro"/>
</dbReference>
<dbReference type="Pfam" id="PF00733">
    <property type="entry name" value="Asn_synthase"/>
    <property type="match status" value="1"/>
</dbReference>
<evidence type="ECO:0000256" key="2">
    <source>
        <dbReference type="ARBA" id="ARBA00022741"/>
    </source>
</evidence>
<keyword evidence="2 5" id="KW-0547">Nucleotide-binding</keyword>
<dbReference type="GO" id="GO:0005829">
    <property type="term" value="C:cytosol"/>
    <property type="evidence" value="ECO:0007669"/>
    <property type="project" value="TreeGrafter"/>
</dbReference>
<dbReference type="SUPFAM" id="SSF56235">
    <property type="entry name" value="N-terminal nucleophile aminohydrolases (Ntn hydrolases)"/>
    <property type="match status" value="1"/>
</dbReference>
<dbReference type="EMBL" id="MU853968">
    <property type="protein sequence ID" value="KAK3934671.1"/>
    <property type="molecule type" value="Genomic_DNA"/>
</dbReference>
<feature type="site" description="Important for beta-aspartyl-AMP intermediate formation" evidence="7">
    <location>
        <position position="416"/>
    </location>
</feature>
<feature type="binding site" evidence="6">
    <location>
        <position position="339"/>
    </location>
    <ligand>
        <name>ATP</name>
        <dbReference type="ChEBI" id="CHEBI:30616"/>
    </ligand>
</feature>
<dbReference type="InterPro" id="IPR033738">
    <property type="entry name" value="AsnB_N"/>
</dbReference>
<dbReference type="InterPro" id="IPR001962">
    <property type="entry name" value="Asn_synthase"/>
</dbReference>
<evidence type="ECO:0000256" key="3">
    <source>
        <dbReference type="ARBA" id="ARBA00022840"/>
    </source>
</evidence>
<dbReference type="SUPFAM" id="SSF52402">
    <property type="entry name" value="Adenine nucleotide alpha hydrolases-like"/>
    <property type="match status" value="1"/>
</dbReference>